<comment type="caution">
    <text evidence="10">The sequence shown here is derived from an EMBL/GenBank/DDBJ whole genome shotgun (WGS) entry which is preliminary data.</text>
</comment>
<evidence type="ECO:0000313" key="11">
    <source>
        <dbReference type="Proteomes" id="UP000234329"/>
    </source>
</evidence>
<feature type="transmembrane region" description="Helical" evidence="8">
    <location>
        <begin position="365"/>
        <end position="386"/>
    </location>
</feature>
<dbReference type="EMBL" id="MXAV01000034">
    <property type="protein sequence ID" value="PKY10711.1"/>
    <property type="molecule type" value="Genomic_DNA"/>
</dbReference>
<evidence type="ECO:0000256" key="2">
    <source>
        <dbReference type="ARBA" id="ARBA00008537"/>
    </source>
</evidence>
<feature type="transmembrane region" description="Helical" evidence="8">
    <location>
        <begin position="12"/>
        <end position="36"/>
    </location>
</feature>
<keyword evidence="6 8" id="KW-1133">Transmembrane helix</keyword>
<dbReference type="PANTHER" id="PTHR42718:SF9">
    <property type="entry name" value="MAJOR FACILITATOR SUPERFAMILY MULTIDRUG TRANSPORTER MFSC"/>
    <property type="match status" value="1"/>
</dbReference>
<feature type="transmembrane region" description="Helical" evidence="8">
    <location>
        <begin position="225"/>
        <end position="246"/>
    </location>
</feature>
<dbReference type="GO" id="GO:0022857">
    <property type="term" value="F:transmembrane transporter activity"/>
    <property type="evidence" value="ECO:0007669"/>
    <property type="project" value="InterPro"/>
</dbReference>
<dbReference type="InterPro" id="IPR020846">
    <property type="entry name" value="MFS_dom"/>
</dbReference>
<protein>
    <submittedName>
        <fullName evidence="10">MFS transporter</fullName>
    </submittedName>
</protein>
<gene>
    <name evidence="10" type="ORF">B1757_09060</name>
</gene>
<dbReference type="Gene3D" id="1.20.1250.20">
    <property type="entry name" value="MFS general substrate transporter like domains"/>
    <property type="match status" value="1"/>
</dbReference>
<dbReference type="InParanoid" id="A0A2I1DLG7"/>
<dbReference type="PROSITE" id="PS50850">
    <property type="entry name" value="MFS"/>
    <property type="match status" value="1"/>
</dbReference>
<evidence type="ECO:0000313" key="10">
    <source>
        <dbReference type="EMBL" id="PKY10711.1"/>
    </source>
</evidence>
<dbReference type="RefSeq" id="WP_101538007.1">
    <property type="nucleotide sequence ID" value="NZ_MXAV01000034.1"/>
</dbReference>
<name>A0A2I1DLG7_9PROT</name>
<accession>A0A2I1DLG7</accession>
<dbReference type="CDD" id="cd17503">
    <property type="entry name" value="MFS_LmrB_MDR_like"/>
    <property type="match status" value="1"/>
</dbReference>
<dbReference type="SUPFAM" id="SSF103473">
    <property type="entry name" value="MFS general substrate transporter"/>
    <property type="match status" value="1"/>
</dbReference>
<dbReference type="PANTHER" id="PTHR42718">
    <property type="entry name" value="MAJOR FACILITATOR SUPERFAMILY MULTIDRUG TRANSPORTER MFSC"/>
    <property type="match status" value="1"/>
</dbReference>
<feature type="domain" description="Major facilitator superfamily (MFS) profile" evidence="9">
    <location>
        <begin position="12"/>
        <end position="500"/>
    </location>
</feature>
<reference evidence="10 11" key="1">
    <citation type="submission" date="2017-03" db="EMBL/GenBank/DDBJ databases">
        <title>Draft genime sequence of the acidophilic sulfur-oxidizing bacterium Acidithiobacillus sp. SH, isolated from seawater.</title>
        <authorList>
            <person name="Sharmin S."/>
            <person name="Tokuhisa M."/>
            <person name="Kanao T."/>
            <person name="Kamimura K."/>
        </authorList>
    </citation>
    <scope>NUCLEOTIDE SEQUENCE [LARGE SCALE GENOMIC DNA]</scope>
    <source>
        <strain evidence="10 11">SH</strain>
    </source>
</reference>
<organism evidence="10 11">
    <name type="scientific">Acidithiobacillus marinus</name>
    <dbReference type="NCBI Taxonomy" id="187490"/>
    <lineage>
        <taxon>Bacteria</taxon>
        <taxon>Pseudomonadati</taxon>
        <taxon>Pseudomonadota</taxon>
        <taxon>Acidithiobacillia</taxon>
        <taxon>Acidithiobacillales</taxon>
        <taxon>Acidithiobacillaceae</taxon>
        <taxon>Acidithiobacillus</taxon>
    </lineage>
</organism>
<feature type="transmembrane region" description="Helical" evidence="8">
    <location>
        <begin position="48"/>
        <end position="70"/>
    </location>
</feature>
<feature type="transmembrane region" description="Helical" evidence="8">
    <location>
        <begin position="136"/>
        <end position="154"/>
    </location>
</feature>
<sequence>MAQEQSSSRLTITVAVMLAVVMQVLDLTIVNVALTYMRGSLQANSDQITWVLTSYMVANVIVLPLTGLLVERYGQRNIMLWSVVGFVISSALCGQSHSLTEIVLWRFLQGIFGASLAPVGQTIMLGAYPANKRGQAMAILGMGIMLGPILGPTLGGYLTDTLSWRWVFYVNIPFGILAFLLMQSVPDGGKSANPRPVDWTGFGLMALGLGCLQGILSLGDQDDWFSSRTIIILTLITILGLLFFVWRSLSVKYPVVDLRLLKDRNLAIGSMGIGIFGLALFGTMVILPIMLESLMHYEAFTAGLVMAPQGIGAMLAMMLAGRLLGKGINPRDIVLVGIVIGAFGTYLTTLYNLDINMDWVIWPSFIRGIGFGLVTIPLFTLAFTTIKKSQQAEGSGIFNLMRTLGGSVGIAVVSTVMSQETQVGWNQMSKFINPFNPAFHHYLAAAGMTQNPTTWQVLGNVVLYSQANMRGTLDAFVLVFYGFLVMIPLILFLKKPPREKDDNTENSPSLME</sequence>
<dbReference type="InterPro" id="IPR036259">
    <property type="entry name" value="MFS_trans_sf"/>
</dbReference>
<evidence type="ECO:0000256" key="5">
    <source>
        <dbReference type="ARBA" id="ARBA00022692"/>
    </source>
</evidence>
<dbReference type="GO" id="GO:0005886">
    <property type="term" value="C:plasma membrane"/>
    <property type="evidence" value="ECO:0007669"/>
    <property type="project" value="UniProtKB-SubCell"/>
</dbReference>
<dbReference type="Gene3D" id="1.20.1720.10">
    <property type="entry name" value="Multidrug resistance protein D"/>
    <property type="match status" value="1"/>
</dbReference>
<feature type="transmembrane region" description="Helical" evidence="8">
    <location>
        <begin position="266"/>
        <end position="287"/>
    </location>
</feature>
<evidence type="ECO:0000256" key="8">
    <source>
        <dbReference type="SAM" id="Phobius"/>
    </source>
</evidence>
<dbReference type="Proteomes" id="UP000234329">
    <property type="component" value="Unassembled WGS sequence"/>
</dbReference>
<evidence type="ECO:0000256" key="4">
    <source>
        <dbReference type="ARBA" id="ARBA00022475"/>
    </source>
</evidence>
<feature type="transmembrane region" description="Helical" evidence="8">
    <location>
        <begin position="77"/>
        <end position="97"/>
    </location>
</feature>
<keyword evidence="7 8" id="KW-0472">Membrane</keyword>
<dbReference type="NCBIfam" id="TIGR00711">
    <property type="entry name" value="efflux_EmrB"/>
    <property type="match status" value="1"/>
</dbReference>
<keyword evidence="3" id="KW-0813">Transport</keyword>
<dbReference type="InterPro" id="IPR004638">
    <property type="entry name" value="EmrB-like"/>
</dbReference>
<dbReference type="Pfam" id="PF07690">
    <property type="entry name" value="MFS_1"/>
    <property type="match status" value="1"/>
</dbReference>
<dbReference type="AlphaFoldDB" id="A0A2I1DLG7"/>
<evidence type="ECO:0000256" key="1">
    <source>
        <dbReference type="ARBA" id="ARBA00004651"/>
    </source>
</evidence>
<feature type="transmembrane region" description="Helical" evidence="8">
    <location>
        <begin position="197"/>
        <end position="219"/>
    </location>
</feature>
<feature type="transmembrane region" description="Helical" evidence="8">
    <location>
        <begin position="166"/>
        <end position="185"/>
    </location>
</feature>
<comment type="subcellular location">
    <subcellularLocation>
        <location evidence="1">Cell membrane</location>
        <topology evidence="1">Multi-pass membrane protein</topology>
    </subcellularLocation>
</comment>
<dbReference type="OrthoDB" id="5297585at2"/>
<feature type="transmembrane region" description="Helical" evidence="8">
    <location>
        <begin position="103"/>
        <end position="124"/>
    </location>
</feature>
<keyword evidence="11" id="KW-1185">Reference proteome</keyword>
<feature type="transmembrane region" description="Helical" evidence="8">
    <location>
        <begin position="475"/>
        <end position="493"/>
    </location>
</feature>
<feature type="transmembrane region" description="Helical" evidence="8">
    <location>
        <begin position="333"/>
        <end position="353"/>
    </location>
</feature>
<evidence type="ECO:0000256" key="7">
    <source>
        <dbReference type="ARBA" id="ARBA00023136"/>
    </source>
</evidence>
<keyword evidence="4" id="KW-1003">Cell membrane</keyword>
<evidence type="ECO:0000256" key="3">
    <source>
        <dbReference type="ARBA" id="ARBA00022448"/>
    </source>
</evidence>
<dbReference type="InterPro" id="IPR011701">
    <property type="entry name" value="MFS"/>
</dbReference>
<comment type="similarity">
    <text evidence="2">Belongs to the major facilitator superfamily. EmrB family.</text>
</comment>
<keyword evidence="5 8" id="KW-0812">Transmembrane</keyword>
<evidence type="ECO:0000259" key="9">
    <source>
        <dbReference type="PROSITE" id="PS50850"/>
    </source>
</evidence>
<proteinExistence type="inferred from homology"/>
<feature type="transmembrane region" description="Helical" evidence="8">
    <location>
        <begin position="299"/>
        <end position="321"/>
    </location>
</feature>
<evidence type="ECO:0000256" key="6">
    <source>
        <dbReference type="ARBA" id="ARBA00022989"/>
    </source>
</evidence>
<dbReference type="FunCoup" id="A0A2I1DLG7">
    <property type="interactions" value="232"/>
</dbReference>
<feature type="transmembrane region" description="Helical" evidence="8">
    <location>
        <begin position="398"/>
        <end position="418"/>
    </location>
</feature>